<dbReference type="EMBL" id="JACHIP010000003">
    <property type="protein sequence ID" value="MBB5057413.1"/>
    <property type="molecule type" value="Genomic_DNA"/>
</dbReference>
<keyword evidence="3" id="KW-0597">Phosphoprotein</keyword>
<dbReference type="InterPro" id="IPR009081">
    <property type="entry name" value="PP-bd_ACP"/>
</dbReference>
<dbReference type="Pfam" id="PF00550">
    <property type="entry name" value="PP-binding"/>
    <property type="match status" value="1"/>
</dbReference>
<evidence type="ECO:0000256" key="3">
    <source>
        <dbReference type="ARBA" id="ARBA00022553"/>
    </source>
</evidence>
<dbReference type="Gene3D" id="3.40.50.1820">
    <property type="entry name" value="alpha/beta hydrolase"/>
    <property type="match status" value="1"/>
</dbReference>
<proteinExistence type="predicted"/>
<dbReference type="RefSeq" id="WP_246409006.1">
    <property type="nucleotide sequence ID" value="NZ_JACHIP010000003.1"/>
</dbReference>
<dbReference type="InterPro" id="IPR036736">
    <property type="entry name" value="ACP-like_sf"/>
</dbReference>
<dbReference type="PROSITE" id="PS50075">
    <property type="entry name" value="CARRIER"/>
    <property type="match status" value="1"/>
</dbReference>
<comment type="cofactor">
    <cofactor evidence="1">
        <name>pantetheine 4'-phosphate</name>
        <dbReference type="ChEBI" id="CHEBI:47942"/>
    </cofactor>
</comment>
<protein>
    <recommendedName>
        <fullName evidence="5">Carrier domain-containing protein</fullName>
    </recommendedName>
</protein>
<gene>
    <name evidence="6" type="ORF">HDF16_002119</name>
</gene>
<dbReference type="InterPro" id="IPR029058">
    <property type="entry name" value="AB_hydrolase_fold"/>
</dbReference>
<keyword evidence="2" id="KW-0596">Phosphopantetheine</keyword>
<feature type="compositionally biased region" description="Basic and acidic residues" evidence="4">
    <location>
        <begin position="9"/>
        <end position="25"/>
    </location>
</feature>
<dbReference type="PROSITE" id="PS00012">
    <property type="entry name" value="PHOSPHOPANTETHEINE"/>
    <property type="match status" value="1"/>
</dbReference>
<evidence type="ECO:0000256" key="2">
    <source>
        <dbReference type="ARBA" id="ARBA00022450"/>
    </source>
</evidence>
<keyword evidence="7" id="KW-1185">Reference proteome</keyword>
<evidence type="ECO:0000256" key="4">
    <source>
        <dbReference type="SAM" id="MobiDB-lite"/>
    </source>
</evidence>
<sequence length="135" mass="14381">MPSGVYGSLRDRGAGPDAADGEREAGPACLARTGVGGGGEGYRAPRTPEEEILCGLFAEVLAVERVGLDDDFFDLGGHSLLATRLVSRIRAVMGVDLPTVFRRARPVEFHSVALKAMYGDAKSVDPPCKHIETRK</sequence>
<evidence type="ECO:0000313" key="6">
    <source>
        <dbReference type="EMBL" id="MBB5057413.1"/>
    </source>
</evidence>
<feature type="region of interest" description="Disordered" evidence="4">
    <location>
        <begin position="1"/>
        <end position="44"/>
    </location>
</feature>
<dbReference type="PANTHER" id="PTHR44845">
    <property type="entry name" value="CARRIER DOMAIN-CONTAINING PROTEIN"/>
    <property type="match status" value="1"/>
</dbReference>
<evidence type="ECO:0000313" key="7">
    <source>
        <dbReference type="Proteomes" id="UP000540989"/>
    </source>
</evidence>
<evidence type="ECO:0000256" key="1">
    <source>
        <dbReference type="ARBA" id="ARBA00001957"/>
    </source>
</evidence>
<evidence type="ECO:0000259" key="5">
    <source>
        <dbReference type="PROSITE" id="PS50075"/>
    </source>
</evidence>
<dbReference type="Proteomes" id="UP000540989">
    <property type="component" value="Unassembled WGS sequence"/>
</dbReference>
<accession>A0A7W7ZCP7</accession>
<comment type="caution">
    <text evidence="6">The sequence shown here is derived from an EMBL/GenBank/DDBJ whole genome shotgun (WGS) entry which is preliminary data.</text>
</comment>
<dbReference type="FunFam" id="1.10.1200.10:FF:000005">
    <property type="entry name" value="Nonribosomal peptide synthetase 1"/>
    <property type="match status" value="1"/>
</dbReference>
<organism evidence="6 7">
    <name type="scientific">Granulicella aggregans</name>
    <dbReference type="NCBI Taxonomy" id="474949"/>
    <lineage>
        <taxon>Bacteria</taxon>
        <taxon>Pseudomonadati</taxon>
        <taxon>Acidobacteriota</taxon>
        <taxon>Terriglobia</taxon>
        <taxon>Terriglobales</taxon>
        <taxon>Acidobacteriaceae</taxon>
        <taxon>Granulicella</taxon>
    </lineage>
</organism>
<feature type="domain" description="Carrier" evidence="5">
    <location>
        <begin position="44"/>
        <end position="123"/>
    </location>
</feature>
<dbReference type="SUPFAM" id="SSF47336">
    <property type="entry name" value="ACP-like"/>
    <property type="match status" value="1"/>
</dbReference>
<dbReference type="AlphaFoldDB" id="A0A7W7ZCP7"/>
<name>A0A7W7ZCP7_9BACT</name>
<reference evidence="6 7" key="1">
    <citation type="submission" date="2020-08" db="EMBL/GenBank/DDBJ databases">
        <title>Genomic Encyclopedia of Type Strains, Phase IV (KMG-V): Genome sequencing to study the core and pangenomes of soil and plant-associated prokaryotes.</title>
        <authorList>
            <person name="Whitman W."/>
        </authorList>
    </citation>
    <scope>NUCLEOTIDE SEQUENCE [LARGE SCALE GENOMIC DNA]</scope>
    <source>
        <strain evidence="6 7">M8UP14</strain>
    </source>
</reference>
<dbReference type="PANTHER" id="PTHR44845:SF6">
    <property type="entry name" value="BETA-ALANINE-ACTIVATING ENZYME"/>
    <property type="match status" value="1"/>
</dbReference>
<dbReference type="InterPro" id="IPR006162">
    <property type="entry name" value="Ppantetheine_attach_site"/>
</dbReference>